<dbReference type="CDD" id="cd00038">
    <property type="entry name" value="CAP_ED"/>
    <property type="match status" value="1"/>
</dbReference>
<dbReference type="Gene3D" id="2.60.120.10">
    <property type="entry name" value="Jelly Rolls"/>
    <property type="match status" value="1"/>
</dbReference>
<dbReference type="Proteomes" id="UP000193108">
    <property type="component" value="Unassembled WGS sequence"/>
</dbReference>
<dbReference type="RefSeq" id="WP_420093358.1">
    <property type="nucleotide sequence ID" value="NZ_LQPI01000072.1"/>
</dbReference>
<gene>
    <name evidence="2" type="ORF">AWC18_18045</name>
</gene>
<evidence type="ECO:0008006" key="4">
    <source>
        <dbReference type="Google" id="ProtNLM"/>
    </source>
</evidence>
<dbReference type="SUPFAM" id="SSF51206">
    <property type="entry name" value="cAMP-binding domain-like"/>
    <property type="match status" value="1"/>
</dbReference>
<dbReference type="EMBL" id="LQPI01000072">
    <property type="protein sequence ID" value="ORW16597.1"/>
    <property type="molecule type" value="Genomic_DNA"/>
</dbReference>
<dbReference type="InterPro" id="IPR018490">
    <property type="entry name" value="cNMP-bd_dom_sf"/>
</dbReference>
<keyword evidence="3" id="KW-1185">Reference proteome</keyword>
<evidence type="ECO:0000313" key="3">
    <source>
        <dbReference type="Proteomes" id="UP000193108"/>
    </source>
</evidence>
<dbReference type="InterPro" id="IPR014710">
    <property type="entry name" value="RmlC-like_jellyroll"/>
</dbReference>
<sequence length="110" mass="11934">MDPAPPTVTTASDDRLYRREGGPRGVSAHLERVRISGADPAQHGATLGQGALLGITTLTRQASQFDAYALEEVTAVVIDREHIEDLVMTKPLLLQELGRIIDQRPHPVTS</sequence>
<feature type="compositionally biased region" description="Basic and acidic residues" evidence="1">
    <location>
        <begin position="12"/>
        <end position="22"/>
    </location>
</feature>
<evidence type="ECO:0000256" key="1">
    <source>
        <dbReference type="SAM" id="MobiDB-lite"/>
    </source>
</evidence>
<feature type="region of interest" description="Disordered" evidence="1">
    <location>
        <begin position="1"/>
        <end position="23"/>
    </location>
</feature>
<proteinExistence type="predicted"/>
<reference evidence="2 3" key="1">
    <citation type="submission" date="2016-01" db="EMBL/GenBank/DDBJ databases">
        <title>The new phylogeny of the genus Mycobacterium.</title>
        <authorList>
            <person name="Tarcisio F."/>
            <person name="Conor M."/>
            <person name="Antonella G."/>
            <person name="Elisabetta G."/>
            <person name="Giulia F.S."/>
            <person name="Sara T."/>
            <person name="Anna F."/>
            <person name="Clotilde B."/>
            <person name="Roberto B."/>
            <person name="Veronica D.S."/>
            <person name="Fabio R."/>
            <person name="Monica P."/>
            <person name="Olivier J."/>
            <person name="Enrico T."/>
            <person name="Nicola S."/>
        </authorList>
    </citation>
    <scope>NUCLEOTIDE SEQUENCE [LARGE SCALE GENOMIC DNA]</scope>
    <source>
        <strain evidence="2 3">DSM 44164</strain>
    </source>
</reference>
<protein>
    <recommendedName>
        <fullName evidence="4">Cyclic nucleotide-binding domain-containing protein</fullName>
    </recommendedName>
</protein>
<name>A0A1X1YZR4_MYCNO</name>
<evidence type="ECO:0000313" key="2">
    <source>
        <dbReference type="EMBL" id="ORW16597.1"/>
    </source>
</evidence>
<comment type="caution">
    <text evidence="2">The sequence shown here is derived from an EMBL/GenBank/DDBJ whole genome shotgun (WGS) entry which is preliminary data.</text>
</comment>
<dbReference type="AlphaFoldDB" id="A0A1X1YZR4"/>
<accession>A0A1X1YZR4</accession>
<dbReference type="STRING" id="1782.AWC18_18045"/>
<organism evidence="2 3">
    <name type="scientific">Mycolicibacter nonchromogenicus</name>
    <name type="common">Mycobacterium nonchromogenicum</name>
    <dbReference type="NCBI Taxonomy" id="1782"/>
    <lineage>
        <taxon>Bacteria</taxon>
        <taxon>Bacillati</taxon>
        <taxon>Actinomycetota</taxon>
        <taxon>Actinomycetes</taxon>
        <taxon>Mycobacteriales</taxon>
        <taxon>Mycobacteriaceae</taxon>
        <taxon>Mycolicibacter</taxon>
    </lineage>
</organism>
<dbReference type="InterPro" id="IPR000595">
    <property type="entry name" value="cNMP-bd_dom"/>
</dbReference>